<evidence type="ECO:0000256" key="1">
    <source>
        <dbReference type="ARBA" id="ARBA00004141"/>
    </source>
</evidence>
<dbReference type="Gene3D" id="2.60.40.10">
    <property type="entry name" value="Immunoglobulins"/>
    <property type="match status" value="2"/>
</dbReference>
<keyword evidence="2" id="KW-0812">Transmembrane</keyword>
<organism evidence="10 11">
    <name type="scientific">Macrostomum lignano</name>
    <dbReference type="NCBI Taxonomy" id="282301"/>
    <lineage>
        <taxon>Eukaryota</taxon>
        <taxon>Metazoa</taxon>
        <taxon>Spiralia</taxon>
        <taxon>Lophotrochozoa</taxon>
        <taxon>Platyhelminthes</taxon>
        <taxon>Rhabditophora</taxon>
        <taxon>Macrostomorpha</taxon>
        <taxon>Macrostomida</taxon>
        <taxon>Macrostomidae</taxon>
        <taxon>Macrostomum</taxon>
    </lineage>
</organism>
<dbReference type="InterPro" id="IPR013783">
    <property type="entry name" value="Ig-like_fold"/>
</dbReference>
<dbReference type="GO" id="GO:0005261">
    <property type="term" value="F:monoatomic cation channel activity"/>
    <property type="evidence" value="ECO:0007669"/>
    <property type="project" value="TreeGrafter"/>
</dbReference>
<dbReference type="SMART" id="SM00089">
    <property type="entry name" value="PKD"/>
    <property type="match status" value="3"/>
</dbReference>
<dbReference type="InterPro" id="IPR022409">
    <property type="entry name" value="PKD/Chitinase_dom"/>
</dbReference>
<dbReference type="PANTHER" id="PTHR46730">
    <property type="entry name" value="POLYCYSTIN-1"/>
    <property type="match status" value="1"/>
</dbReference>
<feature type="compositionally biased region" description="Polar residues" evidence="6">
    <location>
        <begin position="2199"/>
        <end position="2214"/>
    </location>
</feature>
<dbReference type="GO" id="GO:0006816">
    <property type="term" value="P:calcium ion transport"/>
    <property type="evidence" value="ECO:0007669"/>
    <property type="project" value="TreeGrafter"/>
</dbReference>
<feature type="domain" description="F5/8 type C" evidence="8">
    <location>
        <begin position="757"/>
        <end position="876"/>
    </location>
</feature>
<dbReference type="Pfam" id="PF00754">
    <property type="entry name" value="F5_F8_type_C"/>
    <property type="match status" value="1"/>
</dbReference>
<feature type="chain" id="PRO_5012763454" description="PKD domain-containing protein" evidence="7">
    <location>
        <begin position="24"/>
        <end position="2568"/>
    </location>
</feature>
<dbReference type="PROSITE" id="PS50022">
    <property type="entry name" value="FA58C_3"/>
    <property type="match status" value="1"/>
</dbReference>
<keyword evidence="3" id="KW-0677">Repeat</keyword>
<evidence type="ECO:0000256" key="4">
    <source>
        <dbReference type="ARBA" id="ARBA00022989"/>
    </source>
</evidence>
<evidence type="ECO:0000259" key="9">
    <source>
        <dbReference type="PROSITE" id="PS50093"/>
    </source>
</evidence>
<dbReference type="Pfam" id="PF00801">
    <property type="entry name" value="PKD"/>
    <property type="match status" value="3"/>
</dbReference>
<proteinExistence type="predicted"/>
<feature type="signal peptide" evidence="7">
    <location>
        <begin position="1"/>
        <end position="23"/>
    </location>
</feature>
<keyword evidence="4" id="KW-1133">Transmembrane helix</keyword>
<name>A0A267H030_9PLAT</name>
<evidence type="ECO:0000256" key="5">
    <source>
        <dbReference type="ARBA" id="ARBA00023136"/>
    </source>
</evidence>
<evidence type="ECO:0000256" key="7">
    <source>
        <dbReference type="SAM" id="SignalP"/>
    </source>
</evidence>
<dbReference type="CDD" id="cd00146">
    <property type="entry name" value="PKD"/>
    <property type="match status" value="1"/>
</dbReference>
<feature type="domain" description="PKD" evidence="9">
    <location>
        <begin position="1205"/>
        <end position="1267"/>
    </location>
</feature>
<evidence type="ECO:0000313" key="10">
    <source>
        <dbReference type="EMBL" id="PAA91643.1"/>
    </source>
</evidence>
<evidence type="ECO:0000256" key="6">
    <source>
        <dbReference type="SAM" id="MobiDB-lite"/>
    </source>
</evidence>
<evidence type="ECO:0008006" key="12">
    <source>
        <dbReference type="Google" id="ProtNLM"/>
    </source>
</evidence>
<evidence type="ECO:0000256" key="2">
    <source>
        <dbReference type="ARBA" id="ARBA00022692"/>
    </source>
</evidence>
<evidence type="ECO:0000256" key="3">
    <source>
        <dbReference type="ARBA" id="ARBA00022737"/>
    </source>
</evidence>
<feature type="region of interest" description="Disordered" evidence="6">
    <location>
        <begin position="2069"/>
        <end position="2089"/>
    </location>
</feature>
<evidence type="ECO:0000313" key="11">
    <source>
        <dbReference type="Proteomes" id="UP000215902"/>
    </source>
</evidence>
<dbReference type="STRING" id="282301.A0A267H030"/>
<dbReference type="InterPro" id="IPR000421">
    <property type="entry name" value="FA58C"/>
</dbReference>
<dbReference type="PROSITE" id="PS50093">
    <property type="entry name" value="PKD"/>
    <property type="match status" value="2"/>
</dbReference>
<reference evidence="10 11" key="1">
    <citation type="submission" date="2017-06" db="EMBL/GenBank/DDBJ databases">
        <title>A platform for efficient transgenesis in Macrostomum lignano, a flatworm model organism for stem cell research.</title>
        <authorList>
            <person name="Berezikov E."/>
        </authorList>
    </citation>
    <scope>NUCLEOTIDE SEQUENCE [LARGE SCALE GENOMIC DNA]</scope>
    <source>
        <strain evidence="10">DV1</strain>
        <tissue evidence="10">Whole organism</tissue>
    </source>
</reference>
<dbReference type="EMBL" id="NIVC01000082">
    <property type="protein sequence ID" value="PAA91643.1"/>
    <property type="molecule type" value="Genomic_DNA"/>
</dbReference>
<feature type="compositionally biased region" description="Low complexity" evidence="6">
    <location>
        <begin position="2470"/>
        <end position="2525"/>
    </location>
</feature>
<accession>A0A267H030</accession>
<dbReference type="OrthoDB" id="6084557at2759"/>
<sequence length="2568" mass="280902">MKLPKLLAFLLLLACSLTVQVSAEQCSLMPPNYRPARKNPGLYLSNSTVDARVCRYECSRIRPPPSYAFVNDKFCLCSDSLNASSVTSIADCPLTCPVTNGSKCGSSTSQVHYSTFNVTVPVSGVRFVATPQINTGVANNSLSWTHGETICSCLLFFSFSPSKLPFTCPNGTVQPFYLHNTGPTAQMVKVKDSEENLEPGTNRVNVVHPLQMLEVTVGSYLAYNKRFDFILTIRKGSNVTMAVNFGNGQSISVAYVPPTEAIRTGPEIKMTQSTTSPTSNVVYFMPSSVFKHNSTLVGFETYIKIASSFTLQIWRPTCPPGQRYCYQPNACISLEQPCNSTGAAASRRKSCSQYSLTSRTCGFANGTSEPNLPPSSLDSPSYTFLTEIEVTPNSCILCELPRSQWLSVQPGDVPAIVPKSSGIHRESTGSEGFVEYAVNASAIPNYASRVTPGTNVTIPAPTSLQSVAHRLVLYSFKTVNVLLPFTYENHSCVSSPPMCQQPIRFNLTVSASNWWNSSSGGSPAFADMREIEVQVAVANLTILTEPAHPTNWLRNFSVATHPASLPNYCWNFADSTPQQCTDSLQVQHKFKMPGVYNVTVTCTNNVSEATAWTLVTVENTIEGLTGSFREGPGTVYGSPLQLDLTMAQGSNATLQVDWDDGNGYQNYLATEDGIDASPQPTMYFNSRTGVALDATLVTPVASVTAASATNCAEKALQSQQLIRSVHFRAPASCSLFDKDILYHVGFVVQGDSGTDVVYYLKNGSCSNNILTDPAFRANVSTSSGSLLSGATLDTTGWLASSAADYVQIFFMSRIDLSAVGIRGHSSSARWTTLLGIQYSTYGDSWSDVNVTANSDQNTLKFIELSPAPLTGRYFRFTGFDASAAFRMTLKGCFAERIETRLSKLPNASVSQQLRTIRVNATNLVSSVQLQVTWPVELPIVGLSLLSNRPLPYGNQAVIAFTAQNGSAFKIDSYYDARRVYDSLVQVSNNGPPISGQVQLNLTYLSSVGIFVFNMTADNYISLSTSLVTSNLEIQYPVDGFRVTGYNHSMLKRPQNVTDSIKFHICIDKNVRDLQPPSRVSYSINFGDGSPTLGPFSVTCVESNQPAGQVFCPNIQANQVFCQETVAYVYPVPGVFNVTLNLSNEVSSDDQYTMHTVYSQVSNVWGVFQLHPGYSGDSQKETASLTSYFAMEMPVLMLAQMQFGVTPNIWYEWNFGDGSSLQTTFNVPLMNHTYSKPGNYNVTVTAYNPESRLTASKLIYIFQSVSGVTLSSAMPYPMLTEYRVIVTALTMGTEACYLIDFTSWTESHMSLVRQTKESRTVFGDATYCAATEPYKSYISEYWNTDAASVYTTAYGNYIAGTGPASLSITILKNITVYGVRPITVQASNKVSTFTSNWDMTSARGYCYPPKARLDQNIQKTFKRGEDVVINAKQVINCYNSSAQLKWSVEVLNGSVWVSYQSELISFFDRFKDTVNKQPYEYYTQGIYFPEKRLGLQLIQLRLPKYSLKHFSGTGTTYRITLEIIMIEEPSLGSNNSLEITLEPADLNPVIQASFMNGGVWYTAESPAQFQYKSPLKLSCAASTDPDIFLEGGETQDLECEWYCYRSCESRLVLNGENLAYDKDSQSHGAMCDQFSLEGTMVTQLGCFARNTLRDRNYMPKVSLDDWKVTRSLVTNPASLNSLNSVVSFVYNGSQFTETWLNDIEKNNVTNYLYAMNSSTDVIVDTANMFELQEHFMVLVVRDKRGVKKPKRTLFQMKLTRGMPPMVSFSCVSNCNQAKMKGLMSGINACNQPVIKIDGKTAFKLQTQILDYNPAATYSYRWWMSSISNPFDKCPDDLTEQEVLESFARQNENSGGSPWCIVDGLSKSSTGIEGPGLALDDNLPFLTNVSSNQYFLLQIVSYRGSDTNNTGFTRVLFTINSNPDLSGLNVKINPSIGEALHTRFDIDCSGAADDDGILGYYVGFATRPNAEMSQCSWINSRMISSCSITSQLLPAGLPGNGNKVWICIKAYDTIYSYSFASNFSVTVTTPAVSVAANPNFLREKENVINSGSLSDLVSFASVAATCMNQPTAGGSGGNGSTSAPISQQQSQEELDKAITIRRDLMVAIKKTLPNQNDSSTSVDAGEVRSTLDCLRFLTSKPDEINDESVNVASDIIDSQAKFLIRSSTDPNTGASDIANAVGPLIEASSNLLKAGDKNQKRSGGNSGTSQKQQKPNTKLLGTISAGASAISNKQVVGEKPTVLVGGDLSLSVSKSENYRLKNAAVEPGRKSDCGRVKFGQTKRADGSELFSKYNPQSKKFDKAPYVSTQFTTMNNNMFAVAQGGANLTSNVFMLNTQDGASGTTEPFKITETAPDSEIEILISTRDDKTGTETTFMETLPAKDKMRVQIAEVTPDQGLFVKLTRFLNYTEFLENSTESNVTVQIPQRILMNNYTFYEGEFEFHVYMRVGQAPTDQAFDYFCKLPLGNPPNCTNSASTDSGSDGTGDASTNSSNPAGTTATSRTTTTATPTTTTTSSTTTTGTASSSDSTEKCANRWERADGGLASCRPRCWLYPLERRKSTLAYELSDST</sequence>
<dbReference type="InterPro" id="IPR035986">
    <property type="entry name" value="PKD_dom_sf"/>
</dbReference>
<comment type="caution">
    <text evidence="10">The sequence shown here is derived from an EMBL/GenBank/DDBJ whole genome shotgun (WGS) entry which is preliminary data.</text>
</comment>
<comment type="subcellular location">
    <subcellularLocation>
        <location evidence="1">Membrane</location>
        <topology evidence="1">Multi-pass membrane protein</topology>
    </subcellularLocation>
</comment>
<dbReference type="SUPFAM" id="SSF49785">
    <property type="entry name" value="Galactose-binding domain-like"/>
    <property type="match status" value="1"/>
</dbReference>
<protein>
    <recommendedName>
        <fullName evidence="12">PKD domain-containing protein</fullName>
    </recommendedName>
</protein>
<gene>
    <name evidence="10" type="ORF">BOX15_Mlig009397g2</name>
</gene>
<dbReference type="GO" id="GO:0005886">
    <property type="term" value="C:plasma membrane"/>
    <property type="evidence" value="ECO:0007669"/>
    <property type="project" value="TreeGrafter"/>
</dbReference>
<dbReference type="Proteomes" id="UP000215902">
    <property type="component" value="Unassembled WGS sequence"/>
</dbReference>
<dbReference type="InterPro" id="IPR008979">
    <property type="entry name" value="Galactose-bd-like_sf"/>
</dbReference>
<dbReference type="Gene3D" id="2.60.120.260">
    <property type="entry name" value="Galactose-binding domain-like"/>
    <property type="match status" value="1"/>
</dbReference>
<keyword evidence="7" id="KW-0732">Signal</keyword>
<feature type="region of interest" description="Disordered" evidence="6">
    <location>
        <begin position="2193"/>
        <end position="2215"/>
    </location>
</feature>
<dbReference type="InterPro" id="IPR000601">
    <property type="entry name" value="PKD_dom"/>
</dbReference>
<keyword evidence="11" id="KW-1185">Reference proteome</keyword>
<dbReference type="PANTHER" id="PTHR46730:SF1">
    <property type="entry name" value="PLAT DOMAIN-CONTAINING PROTEIN"/>
    <property type="match status" value="1"/>
</dbReference>
<feature type="region of interest" description="Disordered" evidence="6">
    <location>
        <begin position="2470"/>
        <end position="2529"/>
    </location>
</feature>
<evidence type="ECO:0000259" key="8">
    <source>
        <dbReference type="PROSITE" id="PS50022"/>
    </source>
</evidence>
<dbReference type="SUPFAM" id="SSF49299">
    <property type="entry name" value="PKD domain"/>
    <property type="match status" value="3"/>
</dbReference>
<feature type="domain" description="PKD" evidence="9">
    <location>
        <begin position="568"/>
        <end position="624"/>
    </location>
</feature>
<keyword evidence="5" id="KW-0472">Membrane</keyword>